<feature type="compositionally biased region" description="Low complexity" evidence="1">
    <location>
        <begin position="1"/>
        <end position="16"/>
    </location>
</feature>
<dbReference type="EMBL" id="AZHF01000002">
    <property type="protein sequence ID" value="OAA79044.1"/>
    <property type="molecule type" value="Genomic_DNA"/>
</dbReference>
<evidence type="ECO:0000256" key="1">
    <source>
        <dbReference type="SAM" id="MobiDB-lite"/>
    </source>
</evidence>
<gene>
    <name evidence="2" type="ORF">LEL_02530</name>
</gene>
<reference evidence="2 3" key="1">
    <citation type="journal article" date="2016" name="Genome Biol. Evol.">
        <title>Divergent and convergent evolution of fungal pathogenicity.</title>
        <authorList>
            <person name="Shang Y."/>
            <person name="Xiao G."/>
            <person name="Zheng P."/>
            <person name="Cen K."/>
            <person name="Zhan S."/>
            <person name="Wang C."/>
        </authorList>
    </citation>
    <scope>NUCLEOTIDE SEQUENCE [LARGE SCALE GENOMIC DNA]</scope>
    <source>
        <strain evidence="2 3">RCEF 1005</strain>
    </source>
</reference>
<keyword evidence="3" id="KW-1185">Reference proteome</keyword>
<evidence type="ECO:0000313" key="3">
    <source>
        <dbReference type="Proteomes" id="UP000076881"/>
    </source>
</evidence>
<feature type="compositionally biased region" description="Pro residues" evidence="1">
    <location>
        <begin position="17"/>
        <end position="28"/>
    </location>
</feature>
<protein>
    <submittedName>
        <fullName evidence="2">Uncharacterized protein</fullName>
    </submittedName>
</protein>
<sequence>MSTGSSSHRSPSTSSDMPPPPPPPPQHPSSPNRRRSPSPHTIQQLLDTLRHQRVNTITELCRIERAAAACTRPDDARAFQAPMTQAWVRYVTGHQLLSELRGLTRGYPFSAELVREAYARVRADPRSNRSWNLAWLCLVRIRDDDDELIAAYAVAEASKPGMWGGLVPREEDVLKLSGCFSREWTLAVSVMLKHWPVAPTWC</sequence>
<dbReference type="Proteomes" id="UP000076881">
    <property type="component" value="Unassembled WGS sequence"/>
</dbReference>
<proteinExistence type="predicted"/>
<name>A0A168IBQ7_CORDF</name>
<evidence type="ECO:0000313" key="2">
    <source>
        <dbReference type="EMBL" id="OAA79044.1"/>
    </source>
</evidence>
<feature type="region of interest" description="Disordered" evidence="1">
    <location>
        <begin position="1"/>
        <end position="40"/>
    </location>
</feature>
<dbReference type="OrthoDB" id="4932428at2759"/>
<accession>A0A168IBQ7</accession>
<dbReference type="AlphaFoldDB" id="A0A168IBQ7"/>
<organism evidence="2 3">
    <name type="scientific">Akanthomyces lecanii RCEF 1005</name>
    <dbReference type="NCBI Taxonomy" id="1081108"/>
    <lineage>
        <taxon>Eukaryota</taxon>
        <taxon>Fungi</taxon>
        <taxon>Dikarya</taxon>
        <taxon>Ascomycota</taxon>
        <taxon>Pezizomycotina</taxon>
        <taxon>Sordariomycetes</taxon>
        <taxon>Hypocreomycetidae</taxon>
        <taxon>Hypocreales</taxon>
        <taxon>Cordycipitaceae</taxon>
        <taxon>Akanthomyces</taxon>
        <taxon>Cordyceps confragosa</taxon>
    </lineage>
</organism>
<comment type="caution">
    <text evidence="2">The sequence shown here is derived from an EMBL/GenBank/DDBJ whole genome shotgun (WGS) entry which is preliminary data.</text>
</comment>